<accession>A0ABT1V932</accession>
<sequence>MAPAPGEAEVDALAVTGRPPLPEEIRDLIIRLRAENPRWGFRRVHGELRRLGLKVSPATVRRVLRATGLGPAPRRPADAR</sequence>
<reference evidence="1 2" key="1">
    <citation type="submission" date="2022-07" db="EMBL/GenBank/DDBJ databases">
        <authorList>
            <person name="Phongsopitanun W."/>
            <person name="Tanasupawat S."/>
        </authorList>
    </citation>
    <scope>NUCLEOTIDE SEQUENCE [LARGE SCALE GENOMIC DNA]</scope>
    <source>
        <strain evidence="1 2">RCU-064</strain>
    </source>
</reference>
<dbReference type="SUPFAM" id="SSF46689">
    <property type="entry name" value="Homeodomain-like"/>
    <property type="match status" value="1"/>
</dbReference>
<comment type="caution">
    <text evidence="1">The sequence shown here is derived from an EMBL/GenBank/DDBJ whole genome shotgun (WGS) entry which is preliminary data.</text>
</comment>
<evidence type="ECO:0000313" key="1">
    <source>
        <dbReference type="EMBL" id="MCQ8193907.1"/>
    </source>
</evidence>
<name>A0ABT1V932_9ACTN</name>
<gene>
    <name evidence="1" type="ORF">NP777_37810</name>
</gene>
<dbReference type="RefSeq" id="WP_256654757.1">
    <property type="nucleotide sequence ID" value="NZ_JANIAA010000040.1"/>
</dbReference>
<evidence type="ECO:0000313" key="2">
    <source>
        <dbReference type="Proteomes" id="UP001204746"/>
    </source>
</evidence>
<proteinExistence type="predicted"/>
<dbReference type="Pfam" id="PF13565">
    <property type="entry name" value="HTH_32"/>
    <property type="match status" value="1"/>
</dbReference>
<dbReference type="EMBL" id="JANIAA010000040">
    <property type="protein sequence ID" value="MCQ8193907.1"/>
    <property type="molecule type" value="Genomic_DNA"/>
</dbReference>
<organism evidence="1 2">
    <name type="scientific">Streptomyces rugosispiralis</name>
    <dbReference type="NCBI Taxonomy" id="2967341"/>
    <lineage>
        <taxon>Bacteria</taxon>
        <taxon>Bacillati</taxon>
        <taxon>Actinomycetota</taxon>
        <taxon>Actinomycetes</taxon>
        <taxon>Kitasatosporales</taxon>
        <taxon>Streptomycetaceae</taxon>
        <taxon>Streptomyces</taxon>
    </lineage>
</organism>
<protein>
    <submittedName>
        <fullName evidence="1">Helix-turn-helix domain-containing protein</fullName>
    </submittedName>
</protein>
<keyword evidence="2" id="KW-1185">Reference proteome</keyword>
<dbReference type="Proteomes" id="UP001204746">
    <property type="component" value="Unassembled WGS sequence"/>
</dbReference>
<dbReference type="InterPro" id="IPR009057">
    <property type="entry name" value="Homeodomain-like_sf"/>
</dbReference>